<evidence type="ECO:0000313" key="2">
    <source>
        <dbReference type="EMBL" id="AFN74935.1"/>
    </source>
</evidence>
<name>I6Z704_MELRP</name>
<keyword evidence="3" id="KW-1185">Reference proteome</keyword>
<dbReference type="SUPFAM" id="SSF51735">
    <property type="entry name" value="NAD(P)-binding Rossmann-fold domains"/>
    <property type="match status" value="1"/>
</dbReference>
<dbReference type="Pfam" id="PF04321">
    <property type="entry name" value="RmlD_sub_bind"/>
    <property type="match status" value="1"/>
</dbReference>
<dbReference type="CDD" id="cd05254">
    <property type="entry name" value="dTDP_HR_like_SDR_e"/>
    <property type="match status" value="1"/>
</dbReference>
<dbReference type="STRING" id="1191523.MROS_1701"/>
<dbReference type="EMBL" id="CP003557">
    <property type="protein sequence ID" value="AFN74935.1"/>
    <property type="molecule type" value="Genomic_DNA"/>
</dbReference>
<reference evidence="2 3" key="1">
    <citation type="journal article" date="2013" name="PLoS ONE">
        <title>Genomic analysis of Melioribacter roseus, facultatively anaerobic organotrophic bacterium representing a novel deep lineage within Bacteriodetes/Chlorobi group.</title>
        <authorList>
            <person name="Kadnikov V.V."/>
            <person name="Mardanov A.V."/>
            <person name="Podosokorskaya O.A."/>
            <person name="Gavrilov S.N."/>
            <person name="Kublanov I.V."/>
            <person name="Beletsky A.V."/>
            <person name="Bonch-Osmolovskaya E.A."/>
            <person name="Ravin N.V."/>
        </authorList>
    </citation>
    <scope>NUCLEOTIDE SEQUENCE [LARGE SCALE GENOMIC DNA]</scope>
    <source>
        <strain evidence="3">JCM 17771 / P3M-2</strain>
    </source>
</reference>
<dbReference type="KEGG" id="mro:MROS_1701"/>
<dbReference type="InterPro" id="IPR036291">
    <property type="entry name" value="NAD(P)-bd_dom_sf"/>
</dbReference>
<dbReference type="PATRIC" id="fig|1191523.3.peg.1802"/>
<dbReference type="InterPro" id="IPR029903">
    <property type="entry name" value="RmlD-like-bd"/>
</dbReference>
<dbReference type="AlphaFoldDB" id="I6Z704"/>
<proteinExistence type="predicted"/>
<dbReference type="OrthoDB" id="9803892at2"/>
<dbReference type="HOGENOM" id="CLU_045518_2_1_10"/>
<dbReference type="PANTHER" id="PTHR43242">
    <property type="entry name" value="NAD(P)-BINDING ROSSMANN-FOLD SUPERFAMILY PROTEIN"/>
    <property type="match status" value="1"/>
</dbReference>
<evidence type="ECO:0000313" key="3">
    <source>
        <dbReference type="Proteomes" id="UP000009011"/>
    </source>
</evidence>
<dbReference type="RefSeq" id="WP_014856369.1">
    <property type="nucleotide sequence ID" value="NC_018178.1"/>
</dbReference>
<protein>
    <submittedName>
        <fullName evidence="2">Putative dTDP-4-dehydrorhamnose reductase</fullName>
    </submittedName>
</protein>
<dbReference type="PANTHER" id="PTHR43242:SF1">
    <property type="entry name" value="NAD(P)-BINDING ROSSMANN-FOLD SUPERFAMILY PROTEIN"/>
    <property type="match status" value="1"/>
</dbReference>
<dbReference type="eggNOG" id="COG1091">
    <property type="taxonomic scope" value="Bacteria"/>
</dbReference>
<accession>I6Z704</accession>
<gene>
    <name evidence="2" type="ordered locus">MROS_1701</name>
</gene>
<dbReference type="Proteomes" id="UP000009011">
    <property type="component" value="Chromosome"/>
</dbReference>
<organism evidence="2 3">
    <name type="scientific">Melioribacter roseus (strain DSM 23840 / JCM 17771 / VKM B-2668 / P3M-2)</name>
    <dbReference type="NCBI Taxonomy" id="1191523"/>
    <lineage>
        <taxon>Bacteria</taxon>
        <taxon>Pseudomonadati</taxon>
        <taxon>Ignavibacteriota</taxon>
        <taxon>Ignavibacteria</taxon>
        <taxon>Ignavibacteriales</taxon>
        <taxon>Melioribacteraceae</taxon>
        <taxon>Melioribacter</taxon>
    </lineage>
</organism>
<sequence length="293" mass="33724">MKIFITGGSGLIGQYLNIYIAEKHDILTQYYRNKGNCKEYNSVQLQLNDYDKLKEIFENFRPDAVVHAAAISNSAKADSLSRSYVYEINVNATKKLAELSERYNSKIIYLSTDLVYAGYRGSYLNENAKLIPVSLYAETKLMGEQKIKEATQNYIILREALIYGFGLNHTTNFFQETLKKIKNNERVKLFTDQFRSPLSLKVAARMIARLIEIEDLKSETLNFGGNERLSRYDLIDFACKIAGLRNDLLIKTTMDEENYPYKVYDVSLNIDKLKSYGIEPDPLEESIADIFRQ</sequence>
<evidence type="ECO:0000259" key="1">
    <source>
        <dbReference type="Pfam" id="PF04321"/>
    </source>
</evidence>
<feature type="domain" description="RmlD-like substrate binding" evidence="1">
    <location>
        <begin position="1"/>
        <end position="287"/>
    </location>
</feature>
<dbReference type="Gene3D" id="3.40.50.720">
    <property type="entry name" value="NAD(P)-binding Rossmann-like Domain"/>
    <property type="match status" value="1"/>
</dbReference>